<feature type="domain" description="DUF6534" evidence="3">
    <location>
        <begin position="173"/>
        <end position="258"/>
    </location>
</feature>
<feature type="transmembrane region" description="Helical" evidence="2">
    <location>
        <begin position="164"/>
        <end position="184"/>
    </location>
</feature>
<gene>
    <name evidence="4" type="ORF">R3P38DRAFT_2545346</name>
</gene>
<dbReference type="Proteomes" id="UP001362999">
    <property type="component" value="Unassembled WGS sequence"/>
</dbReference>
<proteinExistence type="predicted"/>
<feature type="compositionally biased region" description="Basic and acidic residues" evidence="1">
    <location>
        <begin position="369"/>
        <end position="379"/>
    </location>
</feature>
<feature type="transmembrane region" description="Helical" evidence="2">
    <location>
        <begin position="56"/>
        <end position="77"/>
    </location>
</feature>
<feature type="transmembrane region" description="Helical" evidence="2">
    <location>
        <begin position="233"/>
        <end position="254"/>
    </location>
</feature>
<keyword evidence="2" id="KW-0812">Transmembrane</keyword>
<dbReference type="Pfam" id="PF20152">
    <property type="entry name" value="DUF6534"/>
    <property type="match status" value="1"/>
</dbReference>
<name>A0AAW0AND7_9AGAR</name>
<keyword evidence="2" id="KW-1133">Transmembrane helix</keyword>
<keyword evidence="5" id="KW-1185">Reference proteome</keyword>
<dbReference type="AlphaFoldDB" id="A0AAW0AND7"/>
<accession>A0AAW0AND7</accession>
<feature type="transmembrane region" description="Helical" evidence="2">
    <location>
        <begin position="20"/>
        <end position="44"/>
    </location>
</feature>
<dbReference type="EMBL" id="JAWWNJ010000057">
    <property type="protein sequence ID" value="KAK7014413.1"/>
    <property type="molecule type" value="Genomic_DNA"/>
</dbReference>
<protein>
    <recommendedName>
        <fullName evidence="3">DUF6534 domain-containing protein</fullName>
    </recommendedName>
</protein>
<dbReference type="PANTHER" id="PTHR40465">
    <property type="entry name" value="CHROMOSOME 1, WHOLE GENOME SHOTGUN SEQUENCE"/>
    <property type="match status" value="1"/>
</dbReference>
<feature type="transmembrane region" description="Helical" evidence="2">
    <location>
        <begin position="128"/>
        <end position="152"/>
    </location>
</feature>
<organism evidence="4 5">
    <name type="scientific">Favolaschia claudopus</name>
    <dbReference type="NCBI Taxonomy" id="2862362"/>
    <lineage>
        <taxon>Eukaryota</taxon>
        <taxon>Fungi</taxon>
        <taxon>Dikarya</taxon>
        <taxon>Basidiomycota</taxon>
        <taxon>Agaricomycotina</taxon>
        <taxon>Agaricomycetes</taxon>
        <taxon>Agaricomycetidae</taxon>
        <taxon>Agaricales</taxon>
        <taxon>Marasmiineae</taxon>
        <taxon>Mycenaceae</taxon>
        <taxon>Favolaschia</taxon>
    </lineage>
</organism>
<sequence>MASSPGPVPLPPNIGTITSAQLIGTLLNFFLFGTLFIQVYVYSLCFPKDMLAVKSLVYFVFGTMAVCTCLNAADAHYWFASGFGNLAKFGQARFSPFYTPLMGSIIGLAVQLFFCYRISVFRARAMWWSGFIALISFLQAAGGIGGGVKAFITGNEEHDHVRTVLVYLWLVGAAVADILIAISIPQGTLKKASEPETRDVVHGVVRLIIETNTFSASVAIIGLALFAGMPNSDYFVCPTMILPGIYANTLLVLLNNRAAPSRTRIASDDPANLQSEQIQCNGYVFNSRGTSTINGASPFPWKNLSPPPVSPPLGMGKYDDSTYPRRNFSEDIAIGPLGGARHSSENAPRRATPTSRKPVPMSGWDDGDDGKSFDLTDVESHPYGNGGTYVSWVR</sequence>
<comment type="caution">
    <text evidence="4">The sequence shown here is derived from an EMBL/GenBank/DDBJ whole genome shotgun (WGS) entry which is preliminary data.</text>
</comment>
<feature type="transmembrane region" description="Helical" evidence="2">
    <location>
        <begin position="97"/>
        <end position="116"/>
    </location>
</feature>
<evidence type="ECO:0000313" key="5">
    <source>
        <dbReference type="Proteomes" id="UP001362999"/>
    </source>
</evidence>
<evidence type="ECO:0000256" key="2">
    <source>
        <dbReference type="SAM" id="Phobius"/>
    </source>
</evidence>
<feature type="transmembrane region" description="Helical" evidence="2">
    <location>
        <begin position="204"/>
        <end position="227"/>
    </location>
</feature>
<dbReference type="PANTHER" id="PTHR40465:SF1">
    <property type="entry name" value="DUF6534 DOMAIN-CONTAINING PROTEIN"/>
    <property type="match status" value="1"/>
</dbReference>
<evidence type="ECO:0000256" key="1">
    <source>
        <dbReference type="SAM" id="MobiDB-lite"/>
    </source>
</evidence>
<evidence type="ECO:0000313" key="4">
    <source>
        <dbReference type="EMBL" id="KAK7014413.1"/>
    </source>
</evidence>
<feature type="region of interest" description="Disordered" evidence="1">
    <location>
        <begin position="332"/>
        <end position="379"/>
    </location>
</feature>
<keyword evidence="2" id="KW-0472">Membrane</keyword>
<evidence type="ECO:0000259" key="3">
    <source>
        <dbReference type="Pfam" id="PF20152"/>
    </source>
</evidence>
<reference evidence="4 5" key="1">
    <citation type="journal article" date="2024" name="J Genomics">
        <title>Draft genome sequencing and assembly of Favolaschia claudopus CIRM-BRFM 2984 isolated from oak limbs.</title>
        <authorList>
            <person name="Navarro D."/>
            <person name="Drula E."/>
            <person name="Chaduli D."/>
            <person name="Cazenave R."/>
            <person name="Ahrendt S."/>
            <person name="Wang J."/>
            <person name="Lipzen A."/>
            <person name="Daum C."/>
            <person name="Barry K."/>
            <person name="Grigoriev I.V."/>
            <person name="Favel A."/>
            <person name="Rosso M.N."/>
            <person name="Martin F."/>
        </authorList>
    </citation>
    <scope>NUCLEOTIDE SEQUENCE [LARGE SCALE GENOMIC DNA]</scope>
    <source>
        <strain evidence="4 5">CIRM-BRFM 2984</strain>
    </source>
</reference>
<dbReference type="InterPro" id="IPR045339">
    <property type="entry name" value="DUF6534"/>
</dbReference>